<evidence type="ECO:0000313" key="4">
    <source>
        <dbReference type="EMBL" id="SOQ36255.1"/>
    </source>
</evidence>
<accession>A0A2H1V5X7</accession>
<dbReference type="InterPro" id="IPR023214">
    <property type="entry name" value="HAD_sf"/>
</dbReference>
<dbReference type="InterPro" id="IPR036412">
    <property type="entry name" value="HAD-like_sf"/>
</dbReference>
<evidence type="ECO:0000256" key="3">
    <source>
        <dbReference type="ARBA" id="ARBA00022842"/>
    </source>
</evidence>
<dbReference type="AlphaFoldDB" id="A0A2H1V5X7"/>
<dbReference type="PANTHER" id="PTHR46470:SF3">
    <property type="entry name" value="N-ACYLNEURAMINATE-9-PHOSPHATASE"/>
    <property type="match status" value="1"/>
</dbReference>
<evidence type="ECO:0000256" key="1">
    <source>
        <dbReference type="ARBA" id="ARBA00001946"/>
    </source>
</evidence>
<protein>
    <submittedName>
        <fullName evidence="4">SFRICE_022379</fullName>
    </submittedName>
</protein>
<reference evidence="4" key="1">
    <citation type="submission" date="2016-07" db="EMBL/GenBank/DDBJ databases">
        <authorList>
            <person name="Bretaudeau A."/>
        </authorList>
    </citation>
    <scope>NUCLEOTIDE SEQUENCE</scope>
    <source>
        <strain evidence="4">Rice</strain>
        <tissue evidence="4">Whole body</tissue>
    </source>
</reference>
<comment type="cofactor">
    <cofactor evidence="1">
        <name>Mg(2+)</name>
        <dbReference type="ChEBI" id="CHEBI:18420"/>
    </cofactor>
</comment>
<keyword evidence="2" id="KW-0378">Hydrolase</keyword>
<dbReference type="Gene3D" id="3.40.50.1000">
    <property type="entry name" value="HAD superfamily/HAD-like"/>
    <property type="match status" value="1"/>
</dbReference>
<keyword evidence="3" id="KW-0460">Magnesium</keyword>
<proteinExistence type="predicted"/>
<dbReference type="GO" id="GO:0046380">
    <property type="term" value="P:N-acetylneuraminate biosynthetic process"/>
    <property type="evidence" value="ECO:0007669"/>
    <property type="project" value="TreeGrafter"/>
</dbReference>
<dbReference type="InterPro" id="IPR006439">
    <property type="entry name" value="HAD-SF_hydro_IA"/>
</dbReference>
<dbReference type="InterPro" id="IPR051400">
    <property type="entry name" value="HAD-like_hydrolase"/>
</dbReference>
<dbReference type="NCBIfam" id="TIGR01549">
    <property type="entry name" value="HAD-SF-IA-v1"/>
    <property type="match status" value="1"/>
</dbReference>
<dbReference type="EMBL" id="ODYU01000856">
    <property type="protein sequence ID" value="SOQ36255.1"/>
    <property type="molecule type" value="Genomic_DNA"/>
</dbReference>
<gene>
    <name evidence="4" type="ORF">SFRICE_022379</name>
</gene>
<sequence length="309" mass="35669">MPNLIARLVRCLGYRLPRNCYRIIEILQQQYGLSQEAAVESGTNFLRAFRARPDDDTYALDEWPAHLWRNCLPKNYRHIAKNISTEWVKLRFQCLALTNEVIHLLETLRYMPLQVYWAGFERMLLINDLFFNSSVVAPRFGTIAVVCARLFGFVVSCAEFQHEKQLEITKGWSINVDREDYLLGLITNGPSRAQWQKIERLGLRKYFDCLLVSGDLPWEKPDQHIFLEACKMLNVEPRMCIMVGDKLETDIKGGKEAELGGTVWIPLQKDMEASDLPDFTIDKVTELPEVLPNSPKMKRSEHTSNITCA</sequence>
<dbReference type="OrthoDB" id="1694274at2759"/>
<dbReference type="GO" id="GO:0050124">
    <property type="term" value="F:N-acylneuraminate-9-phosphatase activity"/>
    <property type="evidence" value="ECO:0007669"/>
    <property type="project" value="TreeGrafter"/>
</dbReference>
<name>A0A2H1V5X7_SPOFR</name>
<dbReference type="SUPFAM" id="SSF56784">
    <property type="entry name" value="HAD-like"/>
    <property type="match status" value="1"/>
</dbReference>
<evidence type="ECO:0000256" key="2">
    <source>
        <dbReference type="ARBA" id="ARBA00022801"/>
    </source>
</evidence>
<organism evidence="4">
    <name type="scientific">Spodoptera frugiperda</name>
    <name type="common">Fall armyworm</name>
    <dbReference type="NCBI Taxonomy" id="7108"/>
    <lineage>
        <taxon>Eukaryota</taxon>
        <taxon>Metazoa</taxon>
        <taxon>Ecdysozoa</taxon>
        <taxon>Arthropoda</taxon>
        <taxon>Hexapoda</taxon>
        <taxon>Insecta</taxon>
        <taxon>Pterygota</taxon>
        <taxon>Neoptera</taxon>
        <taxon>Endopterygota</taxon>
        <taxon>Lepidoptera</taxon>
        <taxon>Glossata</taxon>
        <taxon>Ditrysia</taxon>
        <taxon>Noctuoidea</taxon>
        <taxon>Noctuidae</taxon>
        <taxon>Amphipyrinae</taxon>
        <taxon>Spodoptera</taxon>
    </lineage>
</organism>
<dbReference type="PANTHER" id="PTHR46470">
    <property type="entry name" value="N-ACYLNEURAMINATE-9-PHOSPHATASE"/>
    <property type="match status" value="1"/>
</dbReference>
<dbReference type="Pfam" id="PF00702">
    <property type="entry name" value="Hydrolase"/>
    <property type="match status" value="1"/>
</dbReference>